<reference evidence="2 3" key="1">
    <citation type="submission" date="2024-09" db="EMBL/GenBank/DDBJ databases">
        <title>Chromosome-scale assembly of Riccia fluitans.</title>
        <authorList>
            <person name="Paukszto L."/>
            <person name="Sawicki J."/>
            <person name="Karawczyk K."/>
            <person name="Piernik-Szablinska J."/>
            <person name="Szczecinska M."/>
            <person name="Mazdziarz M."/>
        </authorList>
    </citation>
    <scope>NUCLEOTIDE SEQUENCE [LARGE SCALE GENOMIC DNA]</scope>
    <source>
        <strain evidence="2">Rf_01</strain>
        <tissue evidence="2">Aerial parts of the thallus</tissue>
    </source>
</reference>
<name>A0ABD1XJ05_9MARC</name>
<evidence type="ECO:0000313" key="3">
    <source>
        <dbReference type="Proteomes" id="UP001605036"/>
    </source>
</evidence>
<dbReference type="InterPro" id="IPR050796">
    <property type="entry name" value="SCF_F-box_component"/>
</dbReference>
<dbReference type="PANTHER" id="PTHR31672">
    <property type="entry name" value="BNACNNG10540D PROTEIN"/>
    <property type="match status" value="1"/>
</dbReference>
<sequence length="495" mass="56866">MFFSPSLEHDAAGILALTSTGEFRSLGASVIGKMEEEAHLDSSLWQQLPVDLLENVLTKLPVSSLMSFSRVCKRWRSLIQSAEFARRCSSVKPFVFCHYPGDYYNSKKGRSYLAIPSEKTHTWRKHSLHFTAEPVDLVAADQGLLCFRSKTKMTRNTLFMYNPLTRQSKRVTVPGKSEVEDELLLFRGTRMLVGLMVDQETGNYKLVAGFIGKKSLDHSEPRGTHVYDSLSSTWTWTPLCPEFPPLPMEIDHDEDDDDDDGSRSYWSEWKPGVSIRCGGNLYWMVEEAPQTIWEDFFRVLVKYDFKAGKWTIDEPDLPYAHYVRHDDIPDCLPRNLPYAYLVKDRDLNMDPKVPQWNFHLAAHDESLFAILFDSLISKDAFSGEFSTIIPEVKVIDAELVQKLLEVADIPEYYIPTKAVSQNEMWYVVFEYEGVCCEERGTSPLLVLAYSSRQREWRWLPHLDPESSCGHVLPLDYPSCWLPEVNTFGATFRAFV</sequence>
<dbReference type="AlphaFoldDB" id="A0ABD1XJ05"/>
<dbReference type="Proteomes" id="UP001605036">
    <property type="component" value="Unassembled WGS sequence"/>
</dbReference>
<dbReference type="PROSITE" id="PS50181">
    <property type="entry name" value="FBOX"/>
    <property type="match status" value="1"/>
</dbReference>
<dbReference type="EMBL" id="JBHFFA010000008">
    <property type="protein sequence ID" value="KAL2608688.1"/>
    <property type="molecule type" value="Genomic_DNA"/>
</dbReference>
<organism evidence="2 3">
    <name type="scientific">Riccia fluitans</name>
    <dbReference type="NCBI Taxonomy" id="41844"/>
    <lineage>
        <taxon>Eukaryota</taxon>
        <taxon>Viridiplantae</taxon>
        <taxon>Streptophyta</taxon>
        <taxon>Embryophyta</taxon>
        <taxon>Marchantiophyta</taxon>
        <taxon>Marchantiopsida</taxon>
        <taxon>Marchantiidae</taxon>
        <taxon>Marchantiales</taxon>
        <taxon>Ricciaceae</taxon>
        <taxon>Riccia</taxon>
    </lineage>
</organism>
<dbReference type="InterPro" id="IPR001810">
    <property type="entry name" value="F-box_dom"/>
</dbReference>
<dbReference type="Gene3D" id="1.20.1280.50">
    <property type="match status" value="1"/>
</dbReference>
<dbReference type="SUPFAM" id="SSF81383">
    <property type="entry name" value="F-box domain"/>
    <property type="match status" value="1"/>
</dbReference>
<proteinExistence type="predicted"/>
<dbReference type="Pfam" id="PF00646">
    <property type="entry name" value="F-box"/>
    <property type="match status" value="1"/>
</dbReference>
<comment type="caution">
    <text evidence="2">The sequence shown here is derived from an EMBL/GenBank/DDBJ whole genome shotgun (WGS) entry which is preliminary data.</text>
</comment>
<dbReference type="InterPro" id="IPR036047">
    <property type="entry name" value="F-box-like_dom_sf"/>
</dbReference>
<feature type="domain" description="F-box" evidence="1">
    <location>
        <begin position="42"/>
        <end position="88"/>
    </location>
</feature>
<dbReference type="SMART" id="SM00256">
    <property type="entry name" value="FBOX"/>
    <property type="match status" value="1"/>
</dbReference>
<dbReference type="PANTHER" id="PTHR31672:SF2">
    <property type="entry name" value="F-BOX DOMAIN-CONTAINING PROTEIN"/>
    <property type="match status" value="1"/>
</dbReference>
<protein>
    <recommendedName>
        <fullName evidence="1">F-box domain-containing protein</fullName>
    </recommendedName>
</protein>
<evidence type="ECO:0000313" key="2">
    <source>
        <dbReference type="EMBL" id="KAL2608688.1"/>
    </source>
</evidence>
<evidence type="ECO:0000259" key="1">
    <source>
        <dbReference type="PROSITE" id="PS50181"/>
    </source>
</evidence>
<dbReference type="CDD" id="cd22157">
    <property type="entry name" value="F-box_AtFBW1-like"/>
    <property type="match status" value="1"/>
</dbReference>
<accession>A0ABD1XJ05</accession>
<gene>
    <name evidence="2" type="ORF">R1flu_027261</name>
</gene>
<keyword evidence="3" id="KW-1185">Reference proteome</keyword>